<evidence type="ECO:0000313" key="4">
    <source>
        <dbReference type="Proteomes" id="UP000030700"/>
    </source>
</evidence>
<protein>
    <recommendedName>
        <fullName evidence="2">EamA domain-containing protein</fullName>
    </recommendedName>
</protein>
<feature type="transmembrane region" description="Helical" evidence="1">
    <location>
        <begin position="35"/>
        <end position="56"/>
    </location>
</feature>
<organism evidence="3">
    <name type="scientific">Candidatus Moduliflexus flocculans</name>
    <dbReference type="NCBI Taxonomy" id="1499966"/>
    <lineage>
        <taxon>Bacteria</taxon>
        <taxon>Candidatus Moduliflexota</taxon>
        <taxon>Candidatus Moduliflexia</taxon>
        <taxon>Candidatus Moduliflexales</taxon>
        <taxon>Candidatus Moduliflexaceae</taxon>
    </lineage>
</organism>
<accession>A0A0S6VPD8</accession>
<feature type="transmembrane region" description="Helical" evidence="1">
    <location>
        <begin position="151"/>
        <end position="169"/>
    </location>
</feature>
<keyword evidence="1" id="KW-0472">Membrane</keyword>
<dbReference type="HOGENOM" id="CLU_032828_2_3_0"/>
<feature type="transmembrane region" description="Helical" evidence="1">
    <location>
        <begin position="127"/>
        <end position="145"/>
    </location>
</feature>
<dbReference type="AlphaFoldDB" id="A0A0S6VPD8"/>
<dbReference type="InterPro" id="IPR000620">
    <property type="entry name" value="EamA_dom"/>
</dbReference>
<dbReference type="GO" id="GO:0016020">
    <property type="term" value="C:membrane"/>
    <property type="evidence" value="ECO:0007669"/>
    <property type="project" value="InterPro"/>
</dbReference>
<feature type="transmembrane region" description="Helical" evidence="1">
    <location>
        <begin position="181"/>
        <end position="204"/>
    </location>
</feature>
<dbReference type="EMBL" id="DF820455">
    <property type="protein sequence ID" value="GAK48906.1"/>
    <property type="molecule type" value="Genomic_DNA"/>
</dbReference>
<evidence type="ECO:0000313" key="3">
    <source>
        <dbReference type="EMBL" id="GAK48906.1"/>
    </source>
</evidence>
<gene>
    <name evidence="3" type="ORF">U14_00117</name>
</gene>
<evidence type="ECO:0000256" key="1">
    <source>
        <dbReference type="SAM" id="Phobius"/>
    </source>
</evidence>
<sequence length="304" mass="33451">MRITNSNVKGVGFLLLAILIGSLQSVAVKWIGGNYSVLEIVLVRTVSALPFVLLFFRLEGRKGLPTTQQHTLEYVRGVVLFLSYTTYMMGLAALPLADVEAIRFSGPLMITILSVAILEEKVELRRWIALLVGFMGVLLIVKPGATTFNLGSLFILLSVFFYALIAIITRKLQASDSSATMAYYSSLIYFGAVCVVSPAAAAIGETPNAHPSLAFLFRTWSMPTLLDVSFMFGMGLVWAGWMYFMSRAYSVAPASVVAPFEYASLPINMAWGVVIWRDIPTWNTLSGAFLTLLSGLYLLYHGRR</sequence>
<evidence type="ECO:0000259" key="2">
    <source>
        <dbReference type="Pfam" id="PF00892"/>
    </source>
</evidence>
<keyword evidence="1" id="KW-1133">Transmembrane helix</keyword>
<dbReference type="SUPFAM" id="SSF103481">
    <property type="entry name" value="Multidrug resistance efflux transporter EmrE"/>
    <property type="match status" value="2"/>
</dbReference>
<feature type="transmembrane region" description="Helical" evidence="1">
    <location>
        <begin position="256"/>
        <end position="276"/>
    </location>
</feature>
<proteinExistence type="predicted"/>
<keyword evidence="1" id="KW-0812">Transmembrane</keyword>
<dbReference type="PANTHER" id="PTHR22911">
    <property type="entry name" value="ACYL-MALONYL CONDENSING ENZYME-RELATED"/>
    <property type="match status" value="1"/>
</dbReference>
<dbReference type="STRING" id="1499966.U14_00117"/>
<dbReference type="PANTHER" id="PTHR22911:SF103">
    <property type="entry name" value="BLR2811 PROTEIN"/>
    <property type="match status" value="1"/>
</dbReference>
<dbReference type="InterPro" id="IPR037185">
    <property type="entry name" value="EmrE-like"/>
</dbReference>
<dbReference type="Proteomes" id="UP000030700">
    <property type="component" value="Unassembled WGS sequence"/>
</dbReference>
<feature type="transmembrane region" description="Helical" evidence="1">
    <location>
        <begin position="77"/>
        <end position="95"/>
    </location>
</feature>
<feature type="transmembrane region" description="Helical" evidence="1">
    <location>
        <begin position="224"/>
        <end position="244"/>
    </location>
</feature>
<feature type="domain" description="EamA" evidence="2">
    <location>
        <begin position="9"/>
        <end position="141"/>
    </location>
</feature>
<feature type="transmembrane region" description="Helical" evidence="1">
    <location>
        <begin position="101"/>
        <end position="118"/>
    </location>
</feature>
<name>A0A0S6VPD8_9BACT</name>
<keyword evidence="4" id="KW-1185">Reference proteome</keyword>
<dbReference type="Pfam" id="PF00892">
    <property type="entry name" value="EamA"/>
    <property type="match status" value="1"/>
</dbReference>
<feature type="transmembrane region" description="Helical" evidence="1">
    <location>
        <begin position="282"/>
        <end position="300"/>
    </location>
</feature>
<reference evidence="3" key="1">
    <citation type="journal article" date="2015" name="PeerJ">
        <title>First genomic representation of candidate bacterial phylum KSB3 points to enhanced environmental sensing as a trigger of wastewater bulking.</title>
        <authorList>
            <person name="Sekiguchi Y."/>
            <person name="Ohashi A."/>
            <person name="Parks D.H."/>
            <person name="Yamauchi T."/>
            <person name="Tyson G.W."/>
            <person name="Hugenholtz P."/>
        </authorList>
    </citation>
    <scope>NUCLEOTIDE SEQUENCE [LARGE SCALE GENOMIC DNA]</scope>
</reference>